<accession>A0A8J3G4L0</accession>
<comment type="caution">
    <text evidence="1">The sequence shown here is derived from an EMBL/GenBank/DDBJ whole genome shotgun (WGS) entry which is preliminary data.</text>
</comment>
<dbReference type="Gene3D" id="2.60.120.260">
    <property type="entry name" value="Galactose-binding domain-like"/>
    <property type="match status" value="1"/>
</dbReference>
<dbReference type="AlphaFoldDB" id="A0A8J3G4L0"/>
<dbReference type="EMBL" id="BMYF01000003">
    <property type="protein sequence ID" value="GHB28820.1"/>
    <property type="molecule type" value="Genomic_DNA"/>
</dbReference>
<keyword evidence="2" id="KW-1185">Reference proteome</keyword>
<name>A0A8J3G4L0_9BACT</name>
<gene>
    <name evidence="1" type="ORF">GCM10008106_06920</name>
</gene>
<evidence type="ECO:0000313" key="1">
    <source>
        <dbReference type="EMBL" id="GHB28820.1"/>
    </source>
</evidence>
<reference evidence="1" key="1">
    <citation type="journal article" date="2014" name="Int. J. Syst. Evol. Microbiol.">
        <title>Complete genome sequence of Corynebacterium casei LMG S-19264T (=DSM 44701T), isolated from a smear-ripened cheese.</title>
        <authorList>
            <consortium name="US DOE Joint Genome Institute (JGI-PGF)"/>
            <person name="Walter F."/>
            <person name="Albersmeier A."/>
            <person name="Kalinowski J."/>
            <person name="Ruckert C."/>
        </authorList>
    </citation>
    <scope>NUCLEOTIDE SEQUENCE</scope>
    <source>
        <strain evidence="1">KCTC 23224</strain>
    </source>
</reference>
<proteinExistence type="predicted"/>
<sequence>MEREELVPSGSQLLRNTDLSNSLDNVSPWNSVMATPFNVGVSDEVFFSGNRSLFLEGTTEEATGSVAWVQHYTGPMPFANRRLRLRVMMKGENIELNGINSNVWVTVRAWPAEGASGTFGRSVSSQRTNFISGTFDWTPFELTLPNFPNDSNRISVFLVMGPRTTGKIYFDEITLTVE</sequence>
<reference evidence="1" key="2">
    <citation type="submission" date="2020-09" db="EMBL/GenBank/DDBJ databases">
        <authorList>
            <person name="Sun Q."/>
            <person name="Kim S."/>
        </authorList>
    </citation>
    <scope>NUCLEOTIDE SEQUENCE</scope>
    <source>
        <strain evidence="1">KCTC 23224</strain>
    </source>
</reference>
<evidence type="ECO:0000313" key="2">
    <source>
        <dbReference type="Proteomes" id="UP000642809"/>
    </source>
</evidence>
<organism evidence="1 2">
    <name type="scientific">Mongoliitalea lutea</name>
    <dbReference type="NCBI Taxonomy" id="849756"/>
    <lineage>
        <taxon>Bacteria</taxon>
        <taxon>Pseudomonadati</taxon>
        <taxon>Bacteroidota</taxon>
        <taxon>Cytophagia</taxon>
        <taxon>Cytophagales</taxon>
        <taxon>Cyclobacteriaceae</taxon>
        <taxon>Mongoliitalea</taxon>
    </lineage>
</organism>
<protein>
    <submittedName>
        <fullName evidence="1">Uncharacterized protein</fullName>
    </submittedName>
</protein>
<dbReference type="Proteomes" id="UP000642809">
    <property type="component" value="Unassembled WGS sequence"/>
</dbReference>